<protein>
    <recommendedName>
        <fullName evidence="4">Aminoglycoside phosphotransferase domain-containing protein</fullName>
    </recommendedName>
</protein>
<dbReference type="VEuPathDB" id="FungiDB:MGYG_00625"/>
<dbReference type="HOGENOM" id="CLU_019189_9_1_1"/>
<dbReference type="PANTHER" id="PTHR36091">
    <property type="entry name" value="ALTERED INHERITANCE OF MITOCHONDRIA PROTEIN 9, MITOCHONDRIAL"/>
    <property type="match status" value="1"/>
</dbReference>
<dbReference type="InParanoid" id="E5R0S9"/>
<organism evidence="3">
    <name type="scientific">Arthroderma gypseum (strain ATCC MYA-4604 / CBS 118893)</name>
    <name type="common">Microsporum gypseum</name>
    <dbReference type="NCBI Taxonomy" id="535722"/>
    <lineage>
        <taxon>Eukaryota</taxon>
        <taxon>Fungi</taxon>
        <taxon>Dikarya</taxon>
        <taxon>Ascomycota</taxon>
        <taxon>Pezizomycotina</taxon>
        <taxon>Eurotiomycetes</taxon>
        <taxon>Eurotiomycetidae</taxon>
        <taxon>Onygenales</taxon>
        <taxon>Arthrodermataceae</taxon>
        <taxon>Nannizzia</taxon>
    </lineage>
</organism>
<dbReference type="AlphaFoldDB" id="E5R0S9"/>
<keyword evidence="3" id="KW-1185">Reference proteome</keyword>
<reference evidence="3" key="1">
    <citation type="journal article" date="2012" name="MBio">
        <title>Comparative genome analysis of Trichophyton rubrum and related dermatophytes reveals candidate genes involved in infection.</title>
        <authorList>
            <person name="Martinez D.A."/>
            <person name="Oliver B.G."/>
            <person name="Graeser Y."/>
            <person name="Goldberg J.M."/>
            <person name="Li W."/>
            <person name="Martinez-Rossi N.M."/>
            <person name="Monod M."/>
            <person name="Shelest E."/>
            <person name="Barton R.C."/>
            <person name="Birch E."/>
            <person name="Brakhage A.A."/>
            <person name="Chen Z."/>
            <person name="Gurr S.J."/>
            <person name="Heiman D."/>
            <person name="Heitman J."/>
            <person name="Kosti I."/>
            <person name="Rossi A."/>
            <person name="Saif S."/>
            <person name="Samalova M."/>
            <person name="Saunders C.W."/>
            <person name="Shea T."/>
            <person name="Summerbell R.C."/>
            <person name="Xu J."/>
            <person name="Young S."/>
            <person name="Zeng Q."/>
            <person name="Birren B.W."/>
            <person name="Cuomo C.A."/>
            <person name="White T.C."/>
        </authorList>
    </citation>
    <scope>NUCLEOTIDE SEQUENCE [LARGE SCALE GENOMIC DNA]</scope>
    <source>
        <strain evidence="3">ATCC MYA-4604 / CBS 118893</strain>
    </source>
</reference>
<name>E5R0S9_ARTGP</name>
<dbReference type="RefSeq" id="XP_003176537.1">
    <property type="nucleotide sequence ID" value="XM_003176489.1"/>
</dbReference>
<dbReference type="EMBL" id="DS989822">
    <property type="protein sequence ID" value="EFQ97585.1"/>
    <property type="molecule type" value="Genomic_DNA"/>
</dbReference>
<dbReference type="InterPro" id="IPR011009">
    <property type="entry name" value="Kinase-like_dom_sf"/>
</dbReference>
<sequence length="348" mass="40060">MMAMQRGLLTLSPSNSIRWSFKPNISLILLRNCAQWAGARSNENDELFTYTSGRFLYNERRRLEERRISFDVTALKDAAEKHVGHGKITSLQKLAEGGFNRVFLLTSEDGYQAIAKIPYTITVPKEYTPAIKVATTDLLRSKGVPVPRIFGWSTDANHPVSVEYISSWKNHPGPHWRPNGLIYRSTNAKRECEWTRRYGRPRTIEFPHVVYFEDVNSPDEYTRLLNQYMDVASYLLSSDSHNDLSYPLLRHPGKNKISSIIDWQHASLLPLLLATGHPPVFRGPDQPPPRTLEKSSLPDDYDSRSPEQKSHGAFIRIYENWHHFNTSLPQPVPYPISFTQSEIDIYYQ</sequence>
<evidence type="ECO:0008006" key="4">
    <source>
        <dbReference type="Google" id="ProtNLM"/>
    </source>
</evidence>
<dbReference type="SUPFAM" id="SSF56112">
    <property type="entry name" value="Protein kinase-like (PK-like)"/>
    <property type="match status" value="1"/>
</dbReference>
<feature type="region of interest" description="Disordered" evidence="1">
    <location>
        <begin position="279"/>
        <end position="307"/>
    </location>
</feature>
<dbReference type="GO" id="GO:0005739">
    <property type="term" value="C:mitochondrion"/>
    <property type="evidence" value="ECO:0007669"/>
    <property type="project" value="UniProtKB-SubCell"/>
</dbReference>
<dbReference type="PANTHER" id="PTHR36091:SF2">
    <property type="entry name" value="AMINOGLYCOSIDE PHOSPHOTRANSFERASE DOMAIN-CONTAINING PROTEIN"/>
    <property type="match status" value="1"/>
</dbReference>
<dbReference type="OrthoDB" id="10003767at2759"/>
<dbReference type="eggNOG" id="ENOG502R7NE">
    <property type="taxonomic scope" value="Eukaryota"/>
</dbReference>
<proteinExistence type="predicted"/>
<feature type="compositionally biased region" description="Basic and acidic residues" evidence="1">
    <location>
        <begin position="291"/>
        <end position="307"/>
    </location>
</feature>
<evidence type="ECO:0000313" key="3">
    <source>
        <dbReference type="Proteomes" id="UP000002669"/>
    </source>
</evidence>
<evidence type="ECO:0000256" key="1">
    <source>
        <dbReference type="SAM" id="MobiDB-lite"/>
    </source>
</evidence>
<gene>
    <name evidence="2" type="ORF">MGYG_00625</name>
</gene>
<dbReference type="Proteomes" id="UP000002669">
    <property type="component" value="Unassembled WGS sequence"/>
</dbReference>
<dbReference type="InterPro" id="IPR051035">
    <property type="entry name" value="Mito_inheritance_9"/>
</dbReference>
<accession>E5R0S9</accession>
<evidence type="ECO:0000313" key="2">
    <source>
        <dbReference type="EMBL" id="EFQ97585.1"/>
    </source>
</evidence>
<dbReference type="GeneID" id="10031856"/>
<dbReference type="STRING" id="535722.E5R0S9"/>